<sequence>MPKDPEVQNFRYLSVPGSWGNSKFFLSLYDVEKRFIRDKYLWME</sequence>
<name>B5CPD3_9FIRM</name>
<dbReference type="EMBL" id="ABOU02000032">
    <property type="protein sequence ID" value="EDY33039.1"/>
    <property type="molecule type" value="Genomic_DNA"/>
</dbReference>
<keyword evidence="2" id="KW-1185">Reference proteome</keyword>
<reference evidence="1 2" key="2">
    <citation type="submission" date="2008-08" db="EMBL/GenBank/DDBJ databases">
        <authorList>
            <person name="Fulton L."/>
            <person name="Clifton S."/>
            <person name="Fulton B."/>
            <person name="Xu J."/>
            <person name="Minx P."/>
            <person name="Pepin K.H."/>
            <person name="Johnson M."/>
            <person name="Bhonagiri V."/>
            <person name="Nash W.E."/>
            <person name="Mardis E.R."/>
            <person name="Wilson R.K."/>
        </authorList>
    </citation>
    <scope>NUCLEOTIDE SEQUENCE [LARGE SCALE GENOMIC DNA]</scope>
    <source>
        <strain evidence="1 2">ATCC 29176</strain>
    </source>
</reference>
<comment type="caution">
    <text evidence="1">The sequence shown here is derived from an EMBL/GenBank/DDBJ whole genome shotgun (WGS) entry which is preliminary data.</text>
</comment>
<organism evidence="1 2">
    <name type="scientific">[Ruminococcus] lactaris ATCC 29176</name>
    <dbReference type="NCBI Taxonomy" id="471875"/>
    <lineage>
        <taxon>Bacteria</taxon>
        <taxon>Bacillati</taxon>
        <taxon>Bacillota</taxon>
        <taxon>Clostridia</taxon>
        <taxon>Lachnospirales</taxon>
        <taxon>Lachnospiraceae</taxon>
        <taxon>Mediterraneibacter</taxon>
    </lineage>
</organism>
<gene>
    <name evidence="1" type="ORF">RUMLAC_01325</name>
</gene>
<dbReference type="Proteomes" id="UP000003254">
    <property type="component" value="Unassembled WGS sequence"/>
</dbReference>
<proteinExistence type="predicted"/>
<reference evidence="1 2" key="1">
    <citation type="submission" date="2008-08" db="EMBL/GenBank/DDBJ databases">
        <title>Draft genome sequence of Ruminococcus lactaris ATCC 29176.</title>
        <authorList>
            <person name="Sudarsanam P."/>
            <person name="Ley R."/>
            <person name="Guruge J."/>
            <person name="Turnbaugh P.J."/>
            <person name="Mahowald M."/>
            <person name="Liep D."/>
            <person name="Gordon J."/>
        </authorList>
    </citation>
    <scope>NUCLEOTIDE SEQUENCE [LARGE SCALE GENOMIC DNA]</scope>
    <source>
        <strain evidence="1 2">ATCC 29176</strain>
    </source>
</reference>
<accession>B5CPD3</accession>
<evidence type="ECO:0000313" key="1">
    <source>
        <dbReference type="EMBL" id="EDY33039.1"/>
    </source>
</evidence>
<dbReference type="AlphaFoldDB" id="B5CPD3"/>
<dbReference type="HOGENOM" id="CLU_3221634_0_0_9"/>
<evidence type="ECO:0000313" key="2">
    <source>
        <dbReference type="Proteomes" id="UP000003254"/>
    </source>
</evidence>
<protein>
    <submittedName>
        <fullName evidence="1">Uncharacterized protein</fullName>
    </submittedName>
</protein>